<proteinExistence type="predicted"/>
<evidence type="ECO:0000313" key="1">
    <source>
        <dbReference type="EMBL" id="EKE28879.1"/>
    </source>
</evidence>
<accession>K2GF01</accession>
<dbReference type="EMBL" id="AMFJ01000275">
    <property type="protein sequence ID" value="EKE28879.1"/>
    <property type="molecule type" value="Genomic_DNA"/>
</dbReference>
<dbReference type="Pfam" id="PF13489">
    <property type="entry name" value="Methyltransf_23"/>
    <property type="match status" value="1"/>
</dbReference>
<evidence type="ECO:0008006" key="2">
    <source>
        <dbReference type="Google" id="ProtNLM"/>
    </source>
</evidence>
<dbReference type="Gene3D" id="3.40.50.150">
    <property type="entry name" value="Vaccinia Virus protein VP39"/>
    <property type="match status" value="1"/>
</dbReference>
<protein>
    <recommendedName>
        <fullName evidence="2">Methyltransferase type 11</fullName>
    </recommendedName>
</protein>
<dbReference type="AlphaFoldDB" id="K2GF01"/>
<reference evidence="1" key="1">
    <citation type="journal article" date="2012" name="Science">
        <title>Fermentation, hydrogen, and sulfur metabolism in multiple uncultivated bacterial phyla.</title>
        <authorList>
            <person name="Wrighton K.C."/>
            <person name="Thomas B.C."/>
            <person name="Sharon I."/>
            <person name="Miller C.S."/>
            <person name="Castelle C.J."/>
            <person name="VerBerkmoes N.C."/>
            <person name="Wilkins M.J."/>
            <person name="Hettich R.L."/>
            <person name="Lipton M.S."/>
            <person name="Williams K.H."/>
            <person name="Long P.E."/>
            <person name="Banfield J.F."/>
        </authorList>
    </citation>
    <scope>NUCLEOTIDE SEQUENCE [LARGE SCALE GENOMIC DNA]</scope>
</reference>
<organism evidence="1">
    <name type="scientific">uncultured bacterium</name>
    <name type="common">gcode 4</name>
    <dbReference type="NCBI Taxonomy" id="1234023"/>
    <lineage>
        <taxon>Bacteria</taxon>
        <taxon>environmental samples</taxon>
    </lineage>
</organism>
<dbReference type="InterPro" id="IPR029063">
    <property type="entry name" value="SAM-dependent_MTases_sf"/>
</dbReference>
<name>K2GF01_9BACT</name>
<dbReference type="SUPFAM" id="SSF53335">
    <property type="entry name" value="S-adenosyl-L-methionine-dependent methyltransferases"/>
    <property type="match status" value="1"/>
</dbReference>
<comment type="caution">
    <text evidence="1">The sequence shown here is derived from an EMBL/GenBank/DDBJ whole genome shotgun (WGS) entry which is preliminary data.</text>
</comment>
<dbReference type="CDD" id="cd02440">
    <property type="entry name" value="AdoMet_MTases"/>
    <property type="match status" value="1"/>
</dbReference>
<dbReference type="PANTHER" id="PTHR43861:SF6">
    <property type="entry name" value="METHYLTRANSFERASE TYPE 11"/>
    <property type="match status" value="1"/>
</dbReference>
<gene>
    <name evidence="1" type="ORF">ACD_3C00001G0020</name>
</gene>
<dbReference type="PANTHER" id="PTHR43861">
    <property type="entry name" value="TRANS-ACONITATE 2-METHYLTRANSFERASE-RELATED"/>
    <property type="match status" value="1"/>
</dbReference>
<sequence length="197" mass="24004">MSLERQSPKSIKDAEITHLARYEFAKGFIKNNKDIMLDCPCWSWYWALALSERWWKCIGIDNSPDAIEHANVFFKNENTEYVIWDIEILSSFFDIKFDLVVSFEWIEHIHWQEQFLDEIKEILNDDWIFIISTPRKPHWNIFHVKELELDEFIDLLEARFSIKEIYTQIYTEIAKYDDRKDYGEYRKLNYIAICRKK</sequence>